<evidence type="ECO:0000313" key="1">
    <source>
        <dbReference type="EMBL" id="GCE63138.1"/>
    </source>
</evidence>
<dbReference type="Proteomes" id="UP000324831">
    <property type="component" value="Unassembled WGS sequence"/>
</dbReference>
<reference evidence="1 2" key="1">
    <citation type="submission" date="2019-01" db="EMBL/GenBank/DDBJ databases">
        <title>Draft genome sequences of Candidatus Mycoplasma haemohominis SWG34-3 identified from a patient with pyrexia, anemia and liver dysfunction.</title>
        <authorList>
            <person name="Sekizuka T."/>
            <person name="Hattori N."/>
            <person name="Katano H."/>
            <person name="Takuma T."/>
            <person name="Ito T."/>
            <person name="Arai N."/>
            <person name="Yanai R."/>
            <person name="Ishii S."/>
            <person name="Miura Y."/>
            <person name="Tokunaga T."/>
            <person name="Watanabe H."/>
            <person name="Nomura N."/>
            <person name="Eguchi J."/>
            <person name="Arai T."/>
            <person name="Hasegawa H."/>
            <person name="Nakamaki T."/>
            <person name="Wakita T."/>
            <person name="Niki Y."/>
            <person name="Kuroda M."/>
        </authorList>
    </citation>
    <scope>NUCLEOTIDE SEQUENCE [LARGE SCALE GENOMIC DNA]</scope>
    <source>
        <strain evidence="1">SWG34-3</strain>
    </source>
</reference>
<name>A0A478FP70_9MOLU</name>
<dbReference type="AlphaFoldDB" id="A0A478FP70"/>
<sequence>MFVEGILGLVSFPCGSVCDAYPQIFNLFLEDELREREEASWLAEPKPCPLGLTFEDFLKGHEETDSQKDKPRKFCWKYEEHQDPSTGKKTNVKVRYYSRFSDVCS</sequence>
<comment type="caution">
    <text evidence="1">The sequence shown here is derived from an EMBL/GenBank/DDBJ whole genome shotgun (WGS) entry which is preliminary data.</text>
</comment>
<gene>
    <name evidence="1" type="ORF">MHSWG343_01160</name>
</gene>
<organism evidence="1 2">
    <name type="scientific">Candidatus Mycoplasma haematohominis</name>
    <dbReference type="NCBI Taxonomy" id="1494318"/>
    <lineage>
        <taxon>Bacteria</taxon>
        <taxon>Bacillati</taxon>
        <taxon>Mycoplasmatota</taxon>
        <taxon>Mollicutes</taxon>
        <taxon>Mycoplasmataceae</taxon>
        <taxon>Mycoplasma</taxon>
    </lineage>
</organism>
<accession>A0A478FP70</accession>
<protein>
    <submittedName>
        <fullName evidence="1">Uncharacterized protein</fullName>
    </submittedName>
</protein>
<evidence type="ECO:0000313" key="2">
    <source>
        <dbReference type="Proteomes" id="UP000324831"/>
    </source>
</evidence>
<proteinExistence type="predicted"/>
<dbReference type="EMBL" id="BIMN01000001">
    <property type="protein sequence ID" value="GCE63138.1"/>
    <property type="molecule type" value="Genomic_DNA"/>
</dbReference>